<dbReference type="InterPro" id="IPR022111">
    <property type="entry name" value="Rhodanese_C"/>
</dbReference>
<comment type="function">
    <text evidence="1">Catalyzes oxygen-dependent 5-hydroxyuridine (ho5U) modification at position 34 in tRNAs.</text>
</comment>
<reference evidence="3 4" key="1">
    <citation type="submission" date="2019-03" db="EMBL/GenBank/DDBJ databases">
        <title>Genomics of glacier-inhabiting Cryobacterium strains.</title>
        <authorList>
            <person name="Liu Q."/>
            <person name="Xin Y.-H."/>
        </authorList>
    </citation>
    <scope>NUCLEOTIDE SEQUENCE [LARGE SCALE GENOMIC DNA]</scope>
    <source>
        <strain evidence="3 4">TMT1-1</strain>
    </source>
</reference>
<dbReference type="PANTHER" id="PTHR43268:SF6">
    <property type="entry name" value="THIOSULFATE SULFURTRANSFERASE_RHODANESE-LIKE DOMAIN-CONTAINING PROTEIN 2"/>
    <property type="match status" value="1"/>
</dbReference>
<dbReference type="CDD" id="cd01518">
    <property type="entry name" value="RHOD_YceA"/>
    <property type="match status" value="1"/>
</dbReference>
<keyword evidence="1" id="KW-0819">tRNA processing</keyword>
<dbReference type="Gene3D" id="3.30.70.100">
    <property type="match status" value="1"/>
</dbReference>
<comment type="catalytic activity">
    <reaction evidence="1">
        <text>uridine(34) in tRNA + AH2 + O2 = 5-hydroxyuridine(34) in tRNA + A + H2O</text>
        <dbReference type="Rhea" id="RHEA:64224"/>
        <dbReference type="Rhea" id="RHEA-COMP:11727"/>
        <dbReference type="Rhea" id="RHEA-COMP:13381"/>
        <dbReference type="ChEBI" id="CHEBI:13193"/>
        <dbReference type="ChEBI" id="CHEBI:15377"/>
        <dbReference type="ChEBI" id="CHEBI:15379"/>
        <dbReference type="ChEBI" id="CHEBI:17499"/>
        <dbReference type="ChEBI" id="CHEBI:65315"/>
        <dbReference type="ChEBI" id="CHEBI:136877"/>
    </reaction>
</comment>
<proteinExistence type="inferred from homology"/>
<dbReference type="InterPro" id="IPR020936">
    <property type="entry name" value="TrhO"/>
</dbReference>
<keyword evidence="3" id="KW-0808">Transferase</keyword>
<dbReference type="GO" id="GO:0016705">
    <property type="term" value="F:oxidoreductase activity, acting on paired donors, with incorporation or reduction of molecular oxygen"/>
    <property type="evidence" value="ECO:0007669"/>
    <property type="project" value="UniProtKB-UniRule"/>
</dbReference>
<feature type="domain" description="Rhodanese" evidence="2">
    <location>
        <begin position="137"/>
        <end position="232"/>
    </location>
</feature>
<dbReference type="RefSeq" id="WP_134571343.1">
    <property type="nucleotide sequence ID" value="NZ_SOGT01000002.1"/>
</dbReference>
<keyword evidence="1" id="KW-0560">Oxidoreductase</keyword>
<comment type="similarity">
    <text evidence="1">Belongs to the TrhO family.</text>
</comment>
<comment type="caution">
    <text evidence="3">The sequence shown here is derived from an EMBL/GenBank/DDBJ whole genome shotgun (WGS) entry which is preliminary data.</text>
</comment>
<dbReference type="SUPFAM" id="SSF52821">
    <property type="entry name" value="Rhodanese/Cell cycle control phosphatase"/>
    <property type="match status" value="1"/>
</dbReference>
<evidence type="ECO:0000313" key="3">
    <source>
        <dbReference type="EMBL" id="TFD28588.1"/>
    </source>
</evidence>
<dbReference type="NCBIfam" id="NF001134">
    <property type="entry name" value="PRK00142.1-2"/>
    <property type="match status" value="1"/>
</dbReference>
<dbReference type="Pfam" id="PF12368">
    <property type="entry name" value="Rhodanese_C"/>
    <property type="match status" value="1"/>
</dbReference>
<name>A0A4R8ZHV6_9MICO</name>
<sequence length="325" mass="35212">MAIPKILLFYIFTPLADPDAVRLWQRDLCAGLGLRGRILISKDGLNGTVGGDLPAIKKYIRKTRGYPAFKNIDFKWSEGTGLDEDGQSLDFPKLVVKVRDEIVSFGAPGELRVDKAGVVGGGTKLQPAELNALVAERGDEVVFFDGRNRFEAEIGHFRDAVVPDVVNTREFVAELDSGKYDHLKGKPVVTYCTGGIRCEVLSGLMKSRGFDEVYQLDGGIVRYGEAFGNEGLWSGSLYVFDQRMSIDFAPGAAVLGVCQICAAPTTNMPNCGDPSCREQLVICSECVAQALPACDAHAGLRRVERVAAVNELSFTVLPGRVSGFL</sequence>
<evidence type="ECO:0000256" key="1">
    <source>
        <dbReference type="HAMAP-Rule" id="MF_00469"/>
    </source>
</evidence>
<dbReference type="OrthoDB" id="9778326at2"/>
<gene>
    <name evidence="1" type="primary">trhO</name>
    <name evidence="3" type="ORF">E3T27_01415</name>
</gene>
<keyword evidence="4" id="KW-1185">Reference proteome</keyword>
<dbReference type="Pfam" id="PF00581">
    <property type="entry name" value="Rhodanese"/>
    <property type="match status" value="1"/>
</dbReference>
<evidence type="ECO:0000313" key="4">
    <source>
        <dbReference type="Proteomes" id="UP000298424"/>
    </source>
</evidence>
<dbReference type="SMART" id="SM00450">
    <property type="entry name" value="RHOD"/>
    <property type="match status" value="1"/>
</dbReference>
<dbReference type="Proteomes" id="UP000298424">
    <property type="component" value="Unassembled WGS sequence"/>
</dbReference>
<accession>A0A4R8ZHV6</accession>
<organism evidence="3 4">
    <name type="scientific">Cryobacterium lyxosi</name>
    <dbReference type="NCBI Taxonomy" id="1259228"/>
    <lineage>
        <taxon>Bacteria</taxon>
        <taxon>Bacillati</taxon>
        <taxon>Actinomycetota</taxon>
        <taxon>Actinomycetes</taxon>
        <taxon>Micrococcales</taxon>
        <taxon>Microbacteriaceae</taxon>
        <taxon>Cryobacterium</taxon>
    </lineage>
</organism>
<dbReference type="AlphaFoldDB" id="A0A4R8ZHV6"/>
<dbReference type="EMBL" id="SOGT01000002">
    <property type="protein sequence ID" value="TFD28588.1"/>
    <property type="molecule type" value="Genomic_DNA"/>
</dbReference>
<dbReference type="GO" id="GO:0016740">
    <property type="term" value="F:transferase activity"/>
    <property type="evidence" value="ECO:0007669"/>
    <property type="project" value="UniProtKB-KW"/>
</dbReference>
<evidence type="ECO:0000259" key="2">
    <source>
        <dbReference type="PROSITE" id="PS50206"/>
    </source>
</evidence>
<dbReference type="GO" id="GO:0006400">
    <property type="term" value="P:tRNA modification"/>
    <property type="evidence" value="ECO:0007669"/>
    <property type="project" value="UniProtKB-UniRule"/>
</dbReference>
<dbReference type="InterPro" id="IPR001763">
    <property type="entry name" value="Rhodanese-like_dom"/>
</dbReference>
<dbReference type="EC" id="1.14.-.-" evidence="1"/>
<dbReference type="PANTHER" id="PTHR43268">
    <property type="entry name" value="THIOSULFATE SULFURTRANSFERASE/RHODANESE-LIKE DOMAIN-CONTAINING PROTEIN 2"/>
    <property type="match status" value="1"/>
</dbReference>
<dbReference type="Gene3D" id="3.40.250.10">
    <property type="entry name" value="Rhodanese-like domain"/>
    <property type="match status" value="1"/>
</dbReference>
<dbReference type="InterPro" id="IPR036873">
    <property type="entry name" value="Rhodanese-like_dom_sf"/>
</dbReference>
<dbReference type="Pfam" id="PF17773">
    <property type="entry name" value="UPF0176_N"/>
    <property type="match status" value="1"/>
</dbReference>
<protein>
    <recommendedName>
        <fullName evidence="1">tRNA uridine(34) hydroxylase</fullName>
        <ecNumber evidence="1">1.14.-.-</ecNumber>
    </recommendedName>
    <alternativeName>
        <fullName evidence="1">tRNA hydroxylation protein O</fullName>
    </alternativeName>
</protein>
<dbReference type="HAMAP" id="MF_00469">
    <property type="entry name" value="TrhO"/>
    <property type="match status" value="1"/>
</dbReference>
<dbReference type="PROSITE" id="PS50206">
    <property type="entry name" value="RHODANESE_3"/>
    <property type="match status" value="1"/>
</dbReference>
<dbReference type="InterPro" id="IPR040503">
    <property type="entry name" value="TRHO_N"/>
</dbReference>